<comment type="caution">
    <text evidence="9">The sequence shown here is derived from an EMBL/GenBank/DDBJ whole genome shotgun (WGS) entry which is preliminary data.</text>
</comment>
<evidence type="ECO:0000256" key="2">
    <source>
        <dbReference type="ARBA" id="ARBA00007931"/>
    </source>
</evidence>
<protein>
    <submittedName>
        <fullName evidence="9">Uncharacterized protein</fullName>
    </submittedName>
</protein>
<keyword evidence="8" id="KW-0812">Transmembrane</keyword>
<proteinExistence type="inferred from homology"/>
<evidence type="ECO:0000256" key="7">
    <source>
        <dbReference type="SAM" id="MobiDB-lite"/>
    </source>
</evidence>
<dbReference type="EMBL" id="JALLPB020000058">
    <property type="protein sequence ID" value="KAL3822678.1"/>
    <property type="molecule type" value="Genomic_DNA"/>
</dbReference>
<feature type="transmembrane region" description="Helical" evidence="8">
    <location>
        <begin position="333"/>
        <end position="358"/>
    </location>
</feature>
<dbReference type="GO" id="GO:0006508">
    <property type="term" value="P:proteolysis"/>
    <property type="evidence" value="ECO:0007669"/>
    <property type="project" value="UniProtKB-KW"/>
</dbReference>
<evidence type="ECO:0000256" key="5">
    <source>
        <dbReference type="ARBA" id="ARBA00022833"/>
    </source>
</evidence>
<keyword evidence="5" id="KW-0862">Zinc</keyword>
<dbReference type="PANTHER" id="PTHR39188:SF3">
    <property type="entry name" value="STAGE IV SPORULATION PROTEIN FB"/>
    <property type="match status" value="1"/>
</dbReference>
<evidence type="ECO:0000256" key="6">
    <source>
        <dbReference type="ARBA" id="ARBA00023049"/>
    </source>
</evidence>
<feature type="transmembrane region" description="Helical" evidence="8">
    <location>
        <begin position="428"/>
        <end position="447"/>
    </location>
</feature>
<evidence type="ECO:0000256" key="3">
    <source>
        <dbReference type="ARBA" id="ARBA00022670"/>
    </source>
</evidence>
<gene>
    <name evidence="9" type="ORF">ACHAXA_009560</name>
</gene>
<evidence type="ECO:0000256" key="1">
    <source>
        <dbReference type="ARBA" id="ARBA00001947"/>
    </source>
</evidence>
<evidence type="ECO:0000256" key="8">
    <source>
        <dbReference type="SAM" id="Phobius"/>
    </source>
</evidence>
<evidence type="ECO:0000256" key="4">
    <source>
        <dbReference type="ARBA" id="ARBA00022801"/>
    </source>
</evidence>
<feature type="transmembrane region" description="Helical" evidence="8">
    <location>
        <begin position="521"/>
        <end position="539"/>
    </location>
</feature>
<keyword evidence="10" id="KW-1185">Reference proteome</keyword>
<keyword evidence="6" id="KW-0482">Metalloprotease</keyword>
<comment type="cofactor">
    <cofactor evidence="1">
        <name>Zn(2+)</name>
        <dbReference type="ChEBI" id="CHEBI:29105"/>
    </cofactor>
</comment>
<dbReference type="PANTHER" id="PTHR39188">
    <property type="entry name" value="MEMBRANE-ASSOCIATED ZINC METALLOPROTEASE M50B"/>
    <property type="match status" value="1"/>
</dbReference>
<dbReference type="Proteomes" id="UP001530377">
    <property type="component" value="Unassembled WGS sequence"/>
</dbReference>
<evidence type="ECO:0000313" key="10">
    <source>
        <dbReference type="Proteomes" id="UP001530377"/>
    </source>
</evidence>
<evidence type="ECO:0000313" key="9">
    <source>
        <dbReference type="EMBL" id="KAL3822678.1"/>
    </source>
</evidence>
<keyword evidence="8" id="KW-1133">Transmembrane helix</keyword>
<feature type="transmembrane region" description="Helical" evidence="8">
    <location>
        <begin position="401"/>
        <end position="421"/>
    </location>
</feature>
<dbReference type="AlphaFoldDB" id="A0ABD3SE65"/>
<sequence>MQNYRSEEWNLPGIPSGLNEAASPSLGLEEADDDNSKDQPPFSLPTAIFLAGLALDAYVEPPPSSSRWERGSSGLNVAFLYGDYTRSLYRGLVEVTPIRASDLPDEDDADESLMIGGRVDTALLVSVVEGGWTEDVTMVLLRCLAIMLQVQVLKYTLLVLNFAGVNNNWRIGDLEEVEAFKNINDSTPSLPTTILMVLSTIIRAQSTGLVMPKIASRRVKSVAAVLPRTSAHCNLRLNRFLGMPIDKKAPSPIMFSGSSVFVSGSRLGIYPHVLGPSNIAAMRIYSSQPPKSPGGRLVSGLGMVGAGGMLLLGKGKYLIGALKLTKFASLGSMLLTVGAYTAFYGFPYAVGMTSLILIHESGHALMMKNLGIPFSPMVFIPFMGAAVAMRERPKDAYEESMVAFAGPVLGSAGALGFAGAAHAMDSHLMFALADFGFMINLFNLIPLGSMDGGRICGALSPYAGVVGLGVGGLMAYEGMISNPIFYLILLGGGYETFMRFYDPLGHAPPNYYRITSVQRAGITGGYFGLVGALFAAMAWNRQYMMTPDQLRSKSIETTHYTRYD</sequence>
<organism evidence="9 10">
    <name type="scientific">Cyclostephanos tholiformis</name>
    <dbReference type="NCBI Taxonomy" id="382380"/>
    <lineage>
        <taxon>Eukaryota</taxon>
        <taxon>Sar</taxon>
        <taxon>Stramenopiles</taxon>
        <taxon>Ochrophyta</taxon>
        <taxon>Bacillariophyta</taxon>
        <taxon>Coscinodiscophyceae</taxon>
        <taxon>Thalassiosirophycidae</taxon>
        <taxon>Stephanodiscales</taxon>
        <taxon>Stephanodiscaceae</taxon>
        <taxon>Cyclostephanos</taxon>
    </lineage>
</organism>
<reference evidence="9 10" key="1">
    <citation type="submission" date="2024-10" db="EMBL/GenBank/DDBJ databases">
        <title>Updated reference genomes for cyclostephanoid diatoms.</title>
        <authorList>
            <person name="Roberts W.R."/>
            <person name="Alverson A.J."/>
        </authorList>
    </citation>
    <scope>NUCLEOTIDE SEQUENCE [LARGE SCALE GENOMIC DNA]</scope>
    <source>
        <strain evidence="9 10">AJA228-03</strain>
    </source>
</reference>
<comment type="similarity">
    <text evidence="2">Belongs to the peptidase M50B family.</text>
</comment>
<dbReference type="GO" id="GO:0008237">
    <property type="term" value="F:metallopeptidase activity"/>
    <property type="evidence" value="ECO:0007669"/>
    <property type="project" value="UniProtKB-KW"/>
</dbReference>
<name>A0ABD3SE65_9STRA</name>
<keyword evidence="3" id="KW-0645">Protease</keyword>
<feature type="region of interest" description="Disordered" evidence="7">
    <location>
        <begin position="1"/>
        <end position="39"/>
    </location>
</feature>
<accession>A0ABD3SE65</accession>
<keyword evidence="8" id="KW-0472">Membrane</keyword>
<feature type="transmembrane region" description="Helical" evidence="8">
    <location>
        <begin position="370"/>
        <end position="389"/>
    </location>
</feature>
<keyword evidence="4" id="KW-0378">Hydrolase</keyword>